<dbReference type="OrthoDB" id="3799311at2759"/>
<organism evidence="2 3">
    <name type="scientific">Ophiobolus disseminans</name>
    <dbReference type="NCBI Taxonomy" id="1469910"/>
    <lineage>
        <taxon>Eukaryota</taxon>
        <taxon>Fungi</taxon>
        <taxon>Dikarya</taxon>
        <taxon>Ascomycota</taxon>
        <taxon>Pezizomycotina</taxon>
        <taxon>Dothideomycetes</taxon>
        <taxon>Pleosporomycetidae</taxon>
        <taxon>Pleosporales</taxon>
        <taxon>Pleosporineae</taxon>
        <taxon>Phaeosphaeriaceae</taxon>
        <taxon>Ophiobolus</taxon>
    </lineage>
</organism>
<proteinExistence type="predicted"/>
<reference evidence="2" key="1">
    <citation type="journal article" date="2020" name="Stud. Mycol.">
        <title>101 Dothideomycetes genomes: a test case for predicting lifestyles and emergence of pathogens.</title>
        <authorList>
            <person name="Haridas S."/>
            <person name="Albert R."/>
            <person name="Binder M."/>
            <person name="Bloem J."/>
            <person name="Labutti K."/>
            <person name="Salamov A."/>
            <person name="Andreopoulos B."/>
            <person name="Baker S."/>
            <person name="Barry K."/>
            <person name="Bills G."/>
            <person name="Bluhm B."/>
            <person name="Cannon C."/>
            <person name="Castanera R."/>
            <person name="Culley D."/>
            <person name="Daum C."/>
            <person name="Ezra D."/>
            <person name="Gonzalez J."/>
            <person name="Henrissat B."/>
            <person name="Kuo A."/>
            <person name="Liang C."/>
            <person name="Lipzen A."/>
            <person name="Lutzoni F."/>
            <person name="Magnuson J."/>
            <person name="Mondo S."/>
            <person name="Nolan M."/>
            <person name="Ohm R."/>
            <person name="Pangilinan J."/>
            <person name="Park H.-J."/>
            <person name="Ramirez L."/>
            <person name="Alfaro M."/>
            <person name="Sun H."/>
            <person name="Tritt A."/>
            <person name="Yoshinaga Y."/>
            <person name="Zwiers L.-H."/>
            <person name="Turgeon B."/>
            <person name="Goodwin S."/>
            <person name="Spatafora J."/>
            <person name="Crous P."/>
            <person name="Grigoriev I."/>
        </authorList>
    </citation>
    <scope>NUCLEOTIDE SEQUENCE</scope>
    <source>
        <strain evidence="2">CBS 113818</strain>
    </source>
</reference>
<accession>A0A6A7A1G8</accession>
<evidence type="ECO:0000313" key="3">
    <source>
        <dbReference type="Proteomes" id="UP000799424"/>
    </source>
</evidence>
<dbReference type="EMBL" id="MU006225">
    <property type="protein sequence ID" value="KAF2827111.1"/>
    <property type="molecule type" value="Genomic_DNA"/>
</dbReference>
<dbReference type="AlphaFoldDB" id="A0A6A7A1G8"/>
<dbReference type="Proteomes" id="UP000799424">
    <property type="component" value="Unassembled WGS sequence"/>
</dbReference>
<protein>
    <submittedName>
        <fullName evidence="2">Uncharacterized protein</fullName>
    </submittedName>
</protein>
<sequence>MKGSFIAATDRSSEVLPSTSSRSPGIAENEYHGWFDDQYKELHGEVTAERREWAEEMVNVTIRS</sequence>
<gene>
    <name evidence="2" type="ORF">CC86DRAFT_370161</name>
</gene>
<name>A0A6A7A1G8_9PLEO</name>
<feature type="region of interest" description="Disordered" evidence="1">
    <location>
        <begin position="1"/>
        <end position="24"/>
    </location>
</feature>
<keyword evidence="3" id="KW-1185">Reference proteome</keyword>
<evidence type="ECO:0000313" key="2">
    <source>
        <dbReference type="EMBL" id="KAF2827111.1"/>
    </source>
</evidence>
<evidence type="ECO:0000256" key="1">
    <source>
        <dbReference type="SAM" id="MobiDB-lite"/>
    </source>
</evidence>